<accession>A0A1H6CJG7</accession>
<keyword evidence="3" id="KW-1185">Reference proteome</keyword>
<gene>
    <name evidence="2" type="ORF">SAMN05216223_10968</name>
</gene>
<keyword evidence="1" id="KW-0732">Signal</keyword>
<feature type="chain" id="PRO_5038704787" description="Lipoprotein" evidence="1">
    <location>
        <begin position="21"/>
        <end position="203"/>
    </location>
</feature>
<dbReference type="EMBL" id="FNVU01000009">
    <property type="protein sequence ID" value="SEG73072.1"/>
    <property type="molecule type" value="Genomic_DNA"/>
</dbReference>
<organism evidence="2 3">
    <name type="scientific">Actinacidiphila yanglinensis</name>
    <dbReference type="NCBI Taxonomy" id="310779"/>
    <lineage>
        <taxon>Bacteria</taxon>
        <taxon>Bacillati</taxon>
        <taxon>Actinomycetota</taxon>
        <taxon>Actinomycetes</taxon>
        <taxon>Kitasatosporales</taxon>
        <taxon>Streptomycetaceae</taxon>
        <taxon>Actinacidiphila</taxon>
    </lineage>
</organism>
<evidence type="ECO:0008006" key="4">
    <source>
        <dbReference type="Google" id="ProtNLM"/>
    </source>
</evidence>
<feature type="signal peptide" evidence="1">
    <location>
        <begin position="1"/>
        <end position="20"/>
    </location>
</feature>
<evidence type="ECO:0000313" key="3">
    <source>
        <dbReference type="Proteomes" id="UP000236754"/>
    </source>
</evidence>
<protein>
    <recommendedName>
        <fullName evidence="4">Lipoprotein</fullName>
    </recommendedName>
</protein>
<evidence type="ECO:0000313" key="2">
    <source>
        <dbReference type="EMBL" id="SEG73072.1"/>
    </source>
</evidence>
<evidence type="ECO:0000256" key="1">
    <source>
        <dbReference type="SAM" id="SignalP"/>
    </source>
</evidence>
<reference evidence="2 3" key="1">
    <citation type="submission" date="2016-10" db="EMBL/GenBank/DDBJ databases">
        <authorList>
            <person name="de Groot N.N."/>
        </authorList>
    </citation>
    <scope>NUCLEOTIDE SEQUENCE [LARGE SCALE GENOMIC DNA]</scope>
    <source>
        <strain evidence="2 3">CGMCC 4.2023</strain>
    </source>
</reference>
<name>A0A1H6CJG7_9ACTN</name>
<dbReference type="AlphaFoldDB" id="A0A1H6CJG7"/>
<proteinExistence type="predicted"/>
<dbReference type="PROSITE" id="PS51257">
    <property type="entry name" value="PROKAR_LIPOPROTEIN"/>
    <property type="match status" value="1"/>
</dbReference>
<sequence length="203" mass="21661">MIRRMPLLALALVPLLGVTACSDGDSGPSGDPQSIRTSLAKTYWKVNGAIPSGIDMDIGRGKFIKCSADKPKLAVYQVENELNAKDGSMTAAQFLSTFRTVLAPQGWKFTLDKVQPSPTETATMSKTTGYVANKDGMQLQLLIQERTSDVPAGGFMDLYSSCVHLGKDQKDILAKYAPGASVDIFQPTSANPHPVPTGPTMAP</sequence>
<dbReference type="Proteomes" id="UP000236754">
    <property type="component" value="Unassembled WGS sequence"/>
</dbReference>